<feature type="domain" description="DUF5977" evidence="2">
    <location>
        <begin position="1568"/>
        <end position="1631"/>
    </location>
</feature>
<feature type="domain" description="DUF5977" evidence="2">
    <location>
        <begin position="1170"/>
        <end position="1230"/>
    </location>
</feature>
<evidence type="ECO:0000256" key="1">
    <source>
        <dbReference type="SAM" id="SignalP"/>
    </source>
</evidence>
<evidence type="ECO:0000259" key="2">
    <source>
        <dbReference type="Pfam" id="PF19404"/>
    </source>
</evidence>
<feature type="domain" description="DUF5977" evidence="2">
    <location>
        <begin position="1503"/>
        <end position="1567"/>
    </location>
</feature>
<dbReference type="GeneID" id="32309266"/>
<dbReference type="Pfam" id="PF19404">
    <property type="entry name" value="DUF5977"/>
    <property type="match status" value="9"/>
</dbReference>
<dbReference type="Proteomes" id="UP000093276">
    <property type="component" value="Chromosome"/>
</dbReference>
<dbReference type="EMBL" id="CP016907">
    <property type="protein sequence ID" value="AOC96484.1"/>
    <property type="molecule type" value="Genomic_DNA"/>
</dbReference>
<dbReference type="InterPro" id="IPR046020">
    <property type="entry name" value="DUF5977"/>
</dbReference>
<sequence length="1776" mass="193702">MNHLQIKKILLFRALVILNILFSTQCIGQGTTDNTDNFSPDIIPSSPAAASLGTYGNIPVGMHTGSPNVNLEIFTLKENGITIPVSLGYSSNGVQVDAASKQLGIDWNLIAGGVISRQVNSDDDFYTAWSVPDEAKLCIPSELEPIALNAHPPQKDIFNYSAPGISGKFILDGANSFRELDVSDNKIEMLFYTNADGETDRYFKITDVNGTEYYFGENSSRESSNNISYCGSSPSPAGMHDTAWLLTRIKTATGQEAFFKYTSKTFSITTYQQMAKSIVNFNAMPSTASVGQPCRFVQKHETYFVQSIELNDKKIAFEYTELETNFNYQESMQLNKIKVYAATNQLLKAFAFNYYAIAPNPASKGMNTNTKLDKKRFFLKNVVEYDNKEIKNFLKYEFEYYNPEGLPPHNSYAKDVYGYFNDRDNKNLIYNNLPAQDLLYTVFKNANTADRFPNKDVVNYGMLKSIIYATKGKTVFTYEPNSVYVSKTIEPPVEVTPDGTMAMPTTQTKDSQEIIIPFAQRITISGGAEVSFMGEGICTEELYPSHHNAYVNVSLINKVTNAVVAFFNSSENPSINVPIEAGTYFMRIKSSGPCIETYANLFYRKTEPYTVMVNDPVAGVRVSKTVDYDDSGDDNKKVTKAYFYGDLNCLECSSGTFAISNPNFVRNIDVFRTETKTVYTMFSNAKIPLNSFTGTILGYGTVVESMGENFENGGIIHYYNSASDEPSIPMCDEYIRGTPYSNGFRGGYEVKNMTFKKSGNTWTFIAQDVFEYEQDESRDFTVNNYTSRLYSTLTGSGNTTITDYYYNFNIYETRSQRHYLAKKISTVKDVNGNNPVITTTTYNYSKPNHVQLASQVTENSSLETLETKYLYAKDAEMASEPAISTLLAKNMVGIPLVTKNYKMGNKLFEKKTEYAYDSTTSNLLLPKYIYSNKGNEPINVNQDKKITFNKYDDKGNVLQYTPESGMPVSIIWGYNKTQPIAKIENASYDQIASFVTNLQSLSNADNDNCLSSSCKEQILRESLNAMRVSLNQFMITTYTYNPLQGITSITDPKGISTYYEYDSFSRLKFVKDKDLNVLEKYCYNYKGEIIDCGDNTSSSVIIYKSAPLSGSFTKNNCSTGGVGSNVTFNQPEGAVISEISQADADSNGLSKFNSEGQIYANTNPDVKCTFSSKAYSGSFTKNNCAAEGVGASVVYSQAAGLETSNISQEDADSKGLARFNADGQYYANTNPDVKCTFSSKAYSGSFTKNNCAAGGVGSSVVYSQVAGTETSNISQEDADSKGLARFNADGQYYANTNPDVKCTFSSMAYSGSFTKNNCAAGGVGSSVAYSQAAGVEKSYSSQADADEKGLIRFNTDGQAYANTNPDVKCTFSSKAYSGSFTKNNCAVGGVGASVVYSQAAGTVTSNISQADADSKGIDRFNADGQYYANTNPDVKCTFRSIAYSGSFTKNNCAAGGIGSSVAYSQAAGTETSNISQADADSKGLDRFNADGQAYANANGYCTFYSPALSGSFTRNNCSAGGSPSSLSYSQPFGAVTSTSSQEEANALGISKFNSDGQSYVNANGTCTYYSIARNGYFTKSNCTAGGSGSSVEYYQSAGAQISYNSQAEADGLGNIKFNIDGQNYANANGTCLYYNTVKSGSFTRNNCSIGYQPGAPVVYTVAAGAFSSTSSQADADNQAQNLVNSNGQNYANANGSCNPIVFNAEGEQNFGINRLTITLTASSANHNGHTFNIEINYDNPVNVNKYKTLTATLLPGETYKVVSTSVFAQTYAIIAF</sequence>
<feature type="domain" description="DUF5977" evidence="2">
    <location>
        <begin position="1371"/>
        <end position="1431"/>
    </location>
</feature>
<gene>
    <name evidence="3" type="ORF">BB050_03395</name>
</gene>
<feature type="domain" description="DUF5977" evidence="2">
    <location>
        <begin position="1103"/>
        <end position="1163"/>
    </location>
</feature>
<keyword evidence="1" id="KW-0732">Signal</keyword>
<dbReference type="RefSeq" id="WP_123907000.1">
    <property type="nucleotide sequence ID" value="NZ_CP016907.1"/>
</dbReference>
<feature type="chain" id="PRO_5042210547" description="DUF5977 domain-containing protein" evidence="1">
    <location>
        <begin position="29"/>
        <end position="1776"/>
    </location>
</feature>
<name>A0AAC9D2M0_9FLAO</name>
<evidence type="ECO:0000313" key="4">
    <source>
        <dbReference type="Proteomes" id="UP000093276"/>
    </source>
</evidence>
<feature type="domain" description="DUF5977" evidence="2">
    <location>
        <begin position="1633"/>
        <end position="1698"/>
    </location>
</feature>
<feature type="domain" description="DUF5977" evidence="2">
    <location>
        <begin position="1237"/>
        <end position="1297"/>
    </location>
</feature>
<feature type="domain" description="DUF5977" evidence="2">
    <location>
        <begin position="1438"/>
        <end position="1502"/>
    </location>
</feature>
<accession>A0AAC9D2M0</accession>
<dbReference type="KEGG" id="fjg:BB050_03395"/>
<feature type="domain" description="DUF5977" evidence="2">
    <location>
        <begin position="1304"/>
        <end position="1364"/>
    </location>
</feature>
<feature type="signal peptide" evidence="1">
    <location>
        <begin position="1"/>
        <end position="28"/>
    </location>
</feature>
<proteinExistence type="predicted"/>
<protein>
    <recommendedName>
        <fullName evidence="2">DUF5977 domain-containing protein</fullName>
    </recommendedName>
</protein>
<organism evidence="3 4">
    <name type="scientific">Flavobacterium anhuiense</name>
    <dbReference type="NCBI Taxonomy" id="459526"/>
    <lineage>
        <taxon>Bacteria</taxon>
        <taxon>Pseudomonadati</taxon>
        <taxon>Bacteroidota</taxon>
        <taxon>Flavobacteriia</taxon>
        <taxon>Flavobacteriales</taxon>
        <taxon>Flavobacteriaceae</taxon>
        <taxon>Flavobacterium</taxon>
    </lineage>
</organism>
<reference evidence="3 4" key="1">
    <citation type="submission" date="2016-08" db="EMBL/GenBank/DDBJ databases">
        <title>Complete genome sequence of Flavobacterium johnsoniae strain GSE09, a volatile-producing biocontrol agent isolated from cucumber (Cucumis sativus).</title>
        <authorList>
            <person name="Jeong J.-J."/>
            <person name="Oh J.Y."/>
            <person name="Jim Y.J."/>
            <person name="Sang M.K."/>
            <person name="Kim K.D."/>
        </authorList>
    </citation>
    <scope>NUCLEOTIDE SEQUENCE [LARGE SCALE GENOMIC DNA]</scope>
    <source>
        <strain evidence="3 4">GSE09</strain>
    </source>
</reference>
<evidence type="ECO:0000313" key="3">
    <source>
        <dbReference type="EMBL" id="AOC96484.1"/>
    </source>
</evidence>